<name>A0A839GAW6_9BACT</name>
<feature type="compositionally biased region" description="Basic and acidic residues" evidence="1">
    <location>
        <begin position="27"/>
        <end position="40"/>
    </location>
</feature>
<keyword evidence="3" id="KW-1185">Reference proteome</keyword>
<dbReference type="EMBL" id="JACJIQ010000002">
    <property type="protein sequence ID" value="MBA9076072.1"/>
    <property type="molecule type" value="Genomic_DNA"/>
</dbReference>
<organism evidence="2 3">
    <name type="scientific">Rufibacter quisquiliarum</name>
    <dbReference type="NCBI Taxonomy" id="1549639"/>
    <lineage>
        <taxon>Bacteria</taxon>
        <taxon>Pseudomonadati</taxon>
        <taxon>Bacteroidota</taxon>
        <taxon>Cytophagia</taxon>
        <taxon>Cytophagales</taxon>
        <taxon>Hymenobacteraceae</taxon>
        <taxon>Rufibacter</taxon>
    </lineage>
</organism>
<evidence type="ECO:0000313" key="2">
    <source>
        <dbReference type="EMBL" id="MBA9076072.1"/>
    </source>
</evidence>
<reference evidence="2 3" key="1">
    <citation type="submission" date="2020-08" db="EMBL/GenBank/DDBJ databases">
        <title>Genomic Encyclopedia of Type Strains, Phase IV (KMG-IV): sequencing the most valuable type-strain genomes for metagenomic binning, comparative biology and taxonomic classification.</title>
        <authorList>
            <person name="Goeker M."/>
        </authorList>
    </citation>
    <scope>NUCLEOTIDE SEQUENCE [LARGE SCALE GENOMIC DNA]</scope>
    <source>
        <strain evidence="2 3">DSM 29854</strain>
    </source>
</reference>
<protein>
    <submittedName>
        <fullName evidence="2">Uncharacterized protein</fullName>
    </submittedName>
</protein>
<sequence>MEGNKDLEQGTPGGAPANSPEAAKAQEPAKTDKAKKPEDPRVKECLNALAAFPVLEEGYICKKGIYFDKEVAESKLESGEKLIVIKRPKK</sequence>
<proteinExistence type="predicted"/>
<evidence type="ECO:0000313" key="3">
    <source>
        <dbReference type="Proteomes" id="UP000563094"/>
    </source>
</evidence>
<comment type="caution">
    <text evidence="2">The sequence shown here is derived from an EMBL/GenBank/DDBJ whole genome shotgun (WGS) entry which is preliminary data.</text>
</comment>
<dbReference type="Proteomes" id="UP000563094">
    <property type="component" value="Unassembled WGS sequence"/>
</dbReference>
<dbReference type="RefSeq" id="WP_182511817.1">
    <property type="nucleotide sequence ID" value="NZ_JACJIQ010000002.1"/>
</dbReference>
<feature type="region of interest" description="Disordered" evidence="1">
    <location>
        <begin position="1"/>
        <end position="40"/>
    </location>
</feature>
<dbReference type="AlphaFoldDB" id="A0A839GAW6"/>
<gene>
    <name evidence="2" type="ORF">FHS90_000774</name>
</gene>
<evidence type="ECO:0000256" key="1">
    <source>
        <dbReference type="SAM" id="MobiDB-lite"/>
    </source>
</evidence>
<accession>A0A839GAW6</accession>